<feature type="transmembrane region" description="Helical" evidence="1">
    <location>
        <begin position="190"/>
        <end position="211"/>
    </location>
</feature>
<sequence>MKTDELVALLAAQAEPVPRHAASRRLATALALGLPVAVGVMAIEYGVRRDLMQTLFWPMFWVKLVFPACVAIAGFVIVQRLARPGVRVHRAWLGVAVPLLLVWAIGLASWLASAPEDRSAMVWGQTWRSCVFNIALITLPMFITSLAALKSLAPTQPAAAGAAAGLMSAGAGAAVYALHCPELAAPFLGIWYVLGMALPAVAGALVGYRLLRW</sequence>
<accession>A0ABP8HV10</accession>
<comment type="caution">
    <text evidence="2">The sequence shown here is derived from an EMBL/GenBank/DDBJ whole genome shotgun (WGS) entry which is preliminary data.</text>
</comment>
<keyword evidence="1" id="KW-1133">Transmembrane helix</keyword>
<dbReference type="Proteomes" id="UP001500975">
    <property type="component" value="Unassembled WGS sequence"/>
</dbReference>
<name>A0ABP8HV10_9BURK</name>
<feature type="transmembrane region" description="Helical" evidence="1">
    <location>
        <begin position="90"/>
        <end position="111"/>
    </location>
</feature>
<evidence type="ECO:0000313" key="2">
    <source>
        <dbReference type="EMBL" id="GAA4345070.1"/>
    </source>
</evidence>
<feature type="transmembrane region" description="Helical" evidence="1">
    <location>
        <begin position="158"/>
        <end position="178"/>
    </location>
</feature>
<evidence type="ECO:0000256" key="1">
    <source>
        <dbReference type="SAM" id="Phobius"/>
    </source>
</evidence>
<dbReference type="RefSeq" id="WP_345538683.1">
    <property type="nucleotide sequence ID" value="NZ_BAABGJ010000027.1"/>
</dbReference>
<protein>
    <submittedName>
        <fullName evidence="2">DUF1109 domain-containing protein</fullName>
    </submittedName>
</protein>
<keyword evidence="1" id="KW-0472">Membrane</keyword>
<feature type="transmembrane region" description="Helical" evidence="1">
    <location>
        <begin position="26"/>
        <end position="43"/>
    </location>
</feature>
<reference evidence="3" key="1">
    <citation type="journal article" date="2019" name="Int. J. Syst. Evol. Microbiol.">
        <title>The Global Catalogue of Microorganisms (GCM) 10K type strain sequencing project: providing services to taxonomists for standard genome sequencing and annotation.</title>
        <authorList>
            <consortium name="The Broad Institute Genomics Platform"/>
            <consortium name="The Broad Institute Genome Sequencing Center for Infectious Disease"/>
            <person name="Wu L."/>
            <person name="Ma J."/>
        </authorList>
    </citation>
    <scope>NUCLEOTIDE SEQUENCE [LARGE SCALE GENOMIC DNA]</scope>
    <source>
        <strain evidence="3">JCM 17804</strain>
    </source>
</reference>
<keyword evidence="1" id="KW-0812">Transmembrane</keyword>
<dbReference type="InterPro" id="IPR009495">
    <property type="entry name" value="NrsF"/>
</dbReference>
<proteinExistence type="predicted"/>
<keyword evidence="3" id="KW-1185">Reference proteome</keyword>
<dbReference type="EMBL" id="BAABGJ010000027">
    <property type="protein sequence ID" value="GAA4345070.1"/>
    <property type="molecule type" value="Genomic_DNA"/>
</dbReference>
<gene>
    <name evidence="2" type="ORF">GCM10023165_28770</name>
</gene>
<dbReference type="Pfam" id="PF06532">
    <property type="entry name" value="NrsF"/>
    <property type="match status" value="1"/>
</dbReference>
<feature type="transmembrane region" description="Helical" evidence="1">
    <location>
        <begin position="131"/>
        <end position="149"/>
    </location>
</feature>
<organism evidence="2 3">
    <name type="scientific">Variovorax defluvii</name>
    <dbReference type="NCBI Taxonomy" id="913761"/>
    <lineage>
        <taxon>Bacteria</taxon>
        <taxon>Pseudomonadati</taxon>
        <taxon>Pseudomonadota</taxon>
        <taxon>Betaproteobacteria</taxon>
        <taxon>Burkholderiales</taxon>
        <taxon>Comamonadaceae</taxon>
        <taxon>Variovorax</taxon>
    </lineage>
</organism>
<evidence type="ECO:0000313" key="3">
    <source>
        <dbReference type="Proteomes" id="UP001500975"/>
    </source>
</evidence>
<feature type="transmembrane region" description="Helical" evidence="1">
    <location>
        <begin position="55"/>
        <end position="78"/>
    </location>
</feature>